<dbReference type="OrthoDB" id="5555533at2759"/>
<comment type="caution">
    <text evidence="2">The sequence shown here is derived from an EMBL/GenBank/DDBJ whole genome shotgun (WGS) entry which is preliminary data.</text>
</comment>
<dbReference type="PANTHER" id="PTHR28230:SF1">
    <property type="entry name" value="MITOCHONDRIAL IMPORT PROTEIN 2"/>
    <property type="match status" value="1"/>
</dbReference>
<dbReference type="Proteomes" id="UP000070054">
    <property type="component" value="Unassembled WGS sequence"/>
</dbReference>
<gene>
    <name evidence="2" type="ORF">CNYM01_10340</name>
</gene>
<dbReference type="InterPro" id="IPR037652">
    <property type="entry name" value="Mim2"/>
</dbReference>
<dbReference type="EMBL" id="JEMN01001544">
    <property type="protein sequence ID" value="KXH33792.1"/>
    <property type="molecule type" value="Genomic_DNA"/>
</dbReference>
<protein>
    <submittedName>
        <fullName evidence="2">Uncharacterized protein</fullName>
    </submittedName>
</protein>
<evidence type="ECO:0000256" key="1">
    <source>
        <dbReference type="SAM" id="MobiDB-lite"/>
    </source>
</evidence>
<sequence length="155" mass="17351">DACKGQSLAILEKQRADLARYPPPSIHSTHLNPRTELPTTPAFPDMMASADSFILHDDVSPSSDNDEIDSLPSISSSVLDSEDESDAQEEWERSLEQVQLLLTMIIVPFAGKYFGRKFAYWSWSRYMEWMHNVEVRWTNKGAFKAAGAAEAAATL</sequence>
<dbReference type="AlphaFoldDB" id="A0A135SCZ9"/>
<keyword evidence="3" id="KW-1185">Reference proteome</keyword>
<accession>A0A135SCZ9</accession>
<feature type="compositionally biased region" description="Acidic residues" evidence="1">
    <location>
        <begin position="80"/>
        <end position="89"/>
    </location>
</feature>
<name>A0A135SCZ9_9PEZI</name>
<dbReference type="PANTHER" id="PTHR28230">
    <property type="entry name" value="CHROMOSOME 1, WHOLE GENOME SHOTGUN SEQUENCE"/>
    <property type="match status" value="1"/>
</dbReference>
<reference evidence="2 3" key="1">
    <citation type="submission" date="2014-02" db="EMBL/GenBank/DDBJ databases">
        <title>The genome sequence of Colletotrichum nymphaeae SA-01.</title>
        <authorList>
            <person name="Baroncelli R."/>
            <person name="Thon M.R."/>
        </authorList>
    </citation>
    <scope>NUCLEOTIDE SEQUENCE [LARGE SCALE GENOMIC DNA]</scope>
    <source>
        <strain evidence="2 3">SA-01</strain>
    </source>
</reference>
<dbReference type="GO" id="GO:0070096">
    <property type="term" value="P:mitochondrial outer membrane translocase complex assembly"/>
    <property type="evidence" value="ECO:0007669"/>
    <property type="project" value="InterPro"/>
</dbReference>
<organism evidence="2 3">
    <name type="scientific">Colletotrichum nymphaeae SA-01</name>
    <dbReference type="NCBI Taxonomy" id="1460502"/>
    <lineage>
        <taxon>Eukaryota</taxon>
        <taxon>Fungi</taxon>
        <taxon>Dikarya</taxon>
        <taxon>Ascomycota</taxon>
        <taxon>Pezizomycotina</taxon>
        <taxon>Sordariomycetes</taxon>
        <taxon>Hypocreomycetidae</taxon>
        <taxon>Glomerellales</taxon>
        <taxon>Glomerellaceae</taxon>
        <taxon>Colletotrichum</taxon>
        <taxon>Colletotrichum acutatum species complex</taxon>
    </lineage>
</organism>
<feature type="non-terminal residue" evidence="2">
    <location>
        <position position="1"/>
    </location>
</feature>
<evidence type="ECO:0000313" key="2">
    <source>
        <dbReference type="EMBL" id="KXH33792.1"/>
    </source>
</evidence>
<proteinExistence type="predicted"/>
<evidence type="ECO:0000313" key="3">
    <source>
        <dbReference type="Proteomes" id="UP000070054"/>
    </source>
</evidence>
<feature type="region of interest" description="Disordered" evidence="1">
    <location>
        <begin position="21"/>
        <end position="42"/>
    </location>
</feature>
<dbReference type="GO" id="GO:0045040">
    <property type="term" value="P:protein insertion into mitochondrial outer membrane"/>
    <property type="evidence" value="ECO:0007669"/>
    <property type="project" value="InterPro"/>
</dbReference>
<dbReference type="GO" id="GO:0005741">
    <property type="term" value="C:mitochondrial outer membrane"/>
    <property type="evidence" value="ECO:0007669"/>
    <property type="project" value="TreeGrafter"/>
</dbReference>
<feature type="region of interest" description="Disordered" evidence="1">
    <location>
        <begin position="56"/>
        <end position="90"/>
    </location>
</feature>
<dbReference type="Pfam" id="PF19117">
    <property type="entry name" value="Mim2"/>
    <property type="match status" value="1"/>
</dbReference>
<feature type="compositionally biased region" description="Low complexity" evidence="1">
    <location>
        <begin position="70"/>
        <end position="79"/>
    </location>
</feature>